<evidence type="ECO:0000313" key="1">
    <source>
        <dbReference type="EMBL" id="KAJ9056763.1"/>
    </source>
</evidence>
<accession>A0ACC2S307</accession>
<reference evidence="1" key="1">
    <citation type="submission" date="2022-04" db="EMBL/GenBank/DDBJ databases">
        <title>Genome of the entomopathogenic fungus Entomophthora muscae.</title>
        <authorList>
            <person name="Elya C."/>
            <person name="Lovett B.R."/>
            <person name="Lee E."/>
            <person name="Macias A.M."/>
            <person name="Hajek A.E."/>
            <person name="De Bivort B.L."/>
            <person name="Kasson M.T."/>
            <person name="De Fine Licht H.H."/>
            <person name="Stajich J.E."/>
        </authorList>
    </citation>
    <scope>NUCLEOTIDE SEQUENCE</scope>
    <source>
        <strain evidence="1">Berkeley</strain>
    </source>
</reference>
<gene>
    <name evidence="1" type="ORF">DSO57_1029704</name>
</gene>
<protein>
    <submittedName>
        <fullName evidence="1">Uncharacterized protein</fullName>
    </submittedName>
</protein>
<proteinExistence type="predicted"/>
<keyword evidence="2" id="KW-1185">Reference proteome</keyword>
<dbReference type="EMBL" id="QTSX02005878">
    <property type="protein sequence ID" value="KAJ9056763.1"/>
    <property type="molecule type" value="Genomic_DNA"/>
</dbReference>
<comment type="caution">
    <text evidence="1">The sequence shown here is derived from an EMBL/GenBank/DDBJ whole genome shotgun (WGS) entry which is preliminary data.</text>
</comment>
<sequence>MNSVVKLICALALTLAVSSKNIPKPLSVSDGQCYPGGNCHGEPEYPDNTDPCEKAHSLIGIGLGIDLGDLLNIGLDLNVGKCKKLLDLSTNVNALQNN</sequence>
<evidence type="ECO:0000313" key="2">
    <source>
        <dbReference type="Proteomes" id="UP001165960"/>
    </source>
</evidence>
<organism evidence="1 2">
    <name type="scientific">Entomophthora muscae</name>
    <dbReference type="NCBI Taxonomy" id="34485"/>
    <lineage>
        <taxon>Eukaryota</taxon>
        <taxon>Fungi</taxon>
        <taxon>Fungi incertae sedis</taxon>
        <taxon>Zoopagomycota</taxon>
        <taxon>Entomophthoromycotina</taxon>
        <taxon>Entomophthoromycetes</taxon>
        <taxon>Entomophthorales</taxon>
        <taxon>Entomophthoraceae</taxon>
        <taxon>Entomophthora</taxon>
    </lineage>
</organism>
<name>A0ACC2S307_9FUNG</name>
<dbReference type="Proteomes" id="UP001165960">
    <property type="component" value="Unassembled WGS sequence"/>
</dbReference>